<dbReference type="EMBL" id="CAJNOV010000122">
    <property type="protein sequence ID" value="CAF0991983.1"/>
    <property type="molecule type" value="Genomic_DNA"/>
</dbReference>
<gene>
    <name evidence="1" type="ORF">CJN711_LOCUS1900</name>
    <name evidence="2" type="ORF">MBJ925_LOCUS38641</name>
</gene>
<accession>A0A817AN46</accession>
<sequence>MNKEQSPKHSQTTFIEIFLNQSTRSSFDQSKENSKCVFILEEISSDWTYSSTDREIASEIRKQLLRDDFLFIIHFHHDLHECVLGPVTKVLQDDDFSYLEVMKLIDEKKKMLRKWIEQQPPVWGPSLSNYIRESKKHFYGLFKIEPGDRKKLSQECCDHIGRLLQELDRRFVKCHLRDNLSILFDLNYLMDHKETVDQPEYGRNALNYVREKYKNLPSFDQTAVQAEWELIKIPLAEYLKTSITQKRKHFWKSFILFKQTVNEQFSEQFKNILVLLSIYLLSASNTAECERGFSAANLVQTNGRSRLMVNTLDVLLNVRLLLTDDIRSTRCQFVAEKAFESWNDYESKRRYNRTKLLIDVADDYEPTTQRRLNVQKRKIIPNSDNEGQPKKKKVKGIKCANRCGKVIASDDPEQVNAIQCCHQVEFYKWVDDNCSRWLCNKCRIELGVSTDSTNWFCDDCIDMHSAEEDSRTITVRK</sequence>
<dbReference type="Proteomes" id="UP000663855">
    <property type="component" value="Unassembled WGS sequence"/>
</dbReference>
<evidence type="ECO:0000313" key="3">
    <source>
        <dbReference type="Proteomes" id="UP000663824"/>
    </source>
</evidence>
<dbReference type="PANTHER" id="PTHR46880:SF5">
    <property type="entry name" value="DUF4371 DOMAIN-CONTAINING PROTEIN"/>
    <property type="match status" value="1"/>
</dbReference>
<organism evidence="2 3">
    <name type="scientific">Rotaria magnacalcarata</name>
    <dbReference type="NCBI Taxonomy" id="392030"/>
    <lineage>
        <taxon>Eukaryota</taxon>
        <taxon>Metazoa</taxon>
        <taxon>Spiralia</taxon>
        <taxon>Gnathifera</taxon>
        <taxon>Rotifera</taxon>
        <taxon>Eurotatoria</taxon>
        <taxon>Bdelloidea</taxon>
        <taxon>Philodinida</taxon>
        <taxon>Philodinidae</taxon>
        <taxon>Rotaria</taxon>
    </lineage>
</organism>
<protein>
    <recommendedName>
        <fullName evidence="4">HAT C-terminal dimerisation domain-containing protein</fullName>
    </recommendedName>
</protein>
<evidence type="ECO:0000313" key="1">
    <source>
        <dbReference type="EMBL" id="CAF0991983.1"/>
    </source>
</evidence>
<evidence type="ECO:0008006" key="4">
    <source>
        <dbReference type="Google" id="ProtNLM"/>
    </source>
</evidence>
<dbReference type="PANTHER" id="PTHR46880">
    <property type="entry name" value="RAS-ASSOCIATING DOMAIN-CONTAINING PROTEIN"/>
    <property type="match status" value="1"/>
</dbReference>
<name>A0A817AN46_9BILA</name>
<dbReference type="SUPFAM" id="SSF53098">
    <property type="entry name" value="Ribonuclease H-like"/>
    <property type="match status" value="1"/>
</dbReference>
<dbReference type="AlphaFoldDB" id="A0A817AN46"/>
<dbReference type="EMBL" id="CAJNRE010021669">
    <property type="protein sequence ID" value="CAF2261364.1"/>
    <property type="molecule type" value="Genomic_DNA"/>
</dbReference>
<evidence type="ECO:0000313" key="2">
    <source>
        <dbReference type="EMBL" id="CAF2261364.1"/>
    </source>
</evidence>
<dbReference type="InterPro" id="IPR012337">
    <property type="entry name" value="RNaseH-like_sf"/>
</dbReference>
<reference evidence="2" key="1">
    <citation type="submission" date="2021-02" db="EMBL/GenBank/DDBJ databases">
        <authorList>
            <person name="Nowell W R."/>
        </authorList>
    </citation>
    <scope>NUCLEOTIDE SEQUENCE</scope>
</reference>
<proteinExistence type="predicted"/>
<dbReference type="Proteomes" id="UP000663824">
    <property type="component" value="Unassembled WGS sequence"/>
</dbReference>
<comment type="caution">
    <text evidence="2">The sequence shown here is derived from an EMBL/GenBank/DDBJ whole genome shotgun (WGS) entry which is preliminary data.</text>
</comment>